<keyword evidence="1" id="KW-0472">Membrane</keyword>
<keyword evidence="1" id="KW-1133">Transmembrane helix</keyword>
<keyword evidence="3" id="KW-1185">Reference proteome</keyword>
<proteinExistence type="predicted"/>
<dbReference type="Proteomes" id="UP001153269">
    <property type="component" value="Unassembled WGS sequence"/>
</dbReference>
<feature type="transmembrane region" description="Helical" evidence="1">
    <location>
        <begin position="27"/>
        <end position="54"/>
    </location>
</feature>
<dbReference type="AlphaFoldDB" id="A0A9N7TSU2"/>
<organism evidence="2 3">
    <name type="scientific">Pleuronectes platessa</name>
    <name type="common">European plaice</name>
    <dbReference type="NCBI Taxonomy" id="8262"/>
    <lineage>
        <taxon>Eukaryota</taxon>
        <taxon>Metazoa</taxon>
        <taxon>Chordata</taxon>
        <taxon>Craniata</taxon>
        <taxon>Vertebrata</taxon>
        <taxon>Euteleostomi</taxon>
        <taxon>Actinopterygii</taxon>
        <taxon>Neopterygii</taxon>
        <taxon>Teleostei</taxon>
        <taxon>Neoteleostei</taxon>
        <taxon>Acanthomorphata</taxon>
        <taxon>Carangaria</taxon>
        <taxon>Pleuronectiformes</taxon>
        <taxon>Pleuronectoidei</taxon>
        <taxon>Pleuronectidae</taxon>
        <taxon>Pleuronectes</taxon>
    </lineage>
</organism>
<sequence length="181" mass="20323">MASQSGFNSSTGPQANSRDVQIPNSTILVLTFPLFALVLFLFLFLFLFLLSLLLGDGEVFLAVLVKAQAELSGNSSHEPKQHRKKKSVRPLADQQLTVWTGDTRLIQQQQLDPLTCTRHGWTESSLVGIWVPDKLHYNSFFFLKSVRFSALSLMYGSVSLASCSLELPTCSYNESWQQHLR</sequence>
<evidence type="ECO:0000313" key="2">
    <source>
        <dbReference type="EMBL" id="CAB1418521.1"/>
    </source>
</evidence>
<protein>
    <submittedName>
        <fullName evidence="2">Uncharacterized protein</fullName>
    </submittedName>
</protein>
<accession>A0A9N7TSU2</accession>
<evidence type="ECO:0000313" key="3">
    <source>
        <dbReference type="Proteomes" id="UP001153269"/>
    </source>
</evidence>
<gene>
    <name evidence="2" type="ORF">PLEPLA_LOCUS6347</name>
</gene>
<keyword evidence="1" id="KW-0812">Transmembrane</keyword>
<dbReference type="EMBL" id="CADEAL010000329">
    <property type="protein sequence ID" value="CAB1418521.1"/>
    <property type="molecule type" value="Genomic_DNA"/>
</dbReference>
<comment type="caution">
    <text evidence="2">The sequence shown here is derived from an EMBL/GenBank/DDBJ whole genome shotgun (WGS) entry which is preliminary data.</text>
</comment>
<evidence type="ECO:0000256" key="1">
    <source>
        <dbReference type="SAM" id="Phobius"/>
    </source>
</evidence>
<reference evidence="2" key="1">
    <citation type="submission" date="2020-03" db="EMBL/GenBank/DDBJ databases">
        <authorList>
            <person name="Weist P."/>
        </authorList>
    </citation>
    <scope>NUCLEOTIDE SEQUENCE</scope>
</reference>
<name>A0A9N7TSU2_PLEPL</name>